<dbReference type="EMBL" id="JAMGBE010000001">
    <property type="protein sequence ID" value="MCL6728792.1"/>
    <property type="molecule type" value="Genomic_DNA"/>
</dbReference>
<dbReference type="PRINTS" id="PR00111">
    <property type="entry name" value="ABHYDROLASE"/>
</dbReference>
<feature type="domain" description="AB hydrolase-1" evidence="1">
    <location>
        <begin position="39"/>
        <end position="283"/>
    </location>
</feature>
<proteinExistence type="predicted"/>
<dbReference type="PANTHER" id="PTHR43194:SF2">
    <property type="entry name" value="PEROXISOMAL MEMBRANE PROTEIN LPX1"/>
    <property type="match status" value="1"/>
</dbReference>
<dbReference type="RefSeq" id="WP_249830295.1">
    <property type="nucleotide sequence ID" value="NZ_JAMGBE010000001.1"/>
</dbReference>
<keyword evidence="3" id="KW-1185">Reference proteome</keyword>
<dbReference type="PANTHER" id="PTHR43194">
    <property type="entry name" value="HYDROLASE ALPHA/BETA FOLD FAMILY"/>
    <property type="match status" value="1"/>
</dbReference>
<organism evidence="2 3">
    <name type="scientific">Sphingomonas hankyongi</name>
    <dbReference type="NCBI Taxonomy" id="2908209"/>
    <lineage>
        <taxon>Bacteria</taxon>
        <taxon>Pseudomonadati</taxon>
        <taxon>Pseudomonadota</taxon>
        <taxon>Alphaproteobacteria</taxon>
        <taxon>Sphingomonadales</taxon>
        <taxon>Sphingomonadaceae</taxon>
        <taxon>Sphingomonas</taxon>
    </lineage>
</organism>
<dbReference type="GO" id="GO:0016787">
    <property type="term" value="F:hydrolase activity"/>
    <property type="evidence" value="ECO:0007669"/>
    <property type="project" value="UniProtKB-KW"/>
</dbReference>
<evidence type="ECO:0000259" key="1">
    <source>
        <dbReference type="Pfam" id="PF12697"/>
    </source>
</evidence>
<sequence length="299" mass="32719">MASGEAAGEQAYRDGYVQLRDDLRMHYRDYPGSSELPPLLCLHGLTRNARDFAQFAERYSPRFRVIVVDFRGRGDSDHDPIPARYNPLTYAGDVIELLDSLGIDEAIFVGTSLGGLVTMAIAATVPDRIHAAILNDVGPELEDVGIDRIMTYLGNDARFGSWQEAAAAVAEKHGPAFPNYGQSDWLAMARRNCREQDGEIRFDYDMAIAEPFKTAGPVPKIDTWPLFLALAQKPLLVIRGEISELLGARAAQKMCELAPSMQFAVIPATGHAPELSEPEAVAAIDSFLETLVARVEPSS</sequence>
<dbReference type="Gene3D" id="3.40.50.1820">
    <property type="entry name" value="alpha/beta hydrolase"/>
    <property type="match status" value="1"/>
</dbReference>
<evidence type="ECO:0000313" key="3">
    <source>
        <dbReference type="Proteomes" id="UP001165342"/>
    </source>
</evidence>
<dbReference type="SUPFAM" id="SSF53474">
    <property type="entry name" value="alpha/beta-Hydrolases"/>
    <property type="match status" value="1"/>
</dbReference>
<evidence type="ECO:0000313" key="2">
    <source>
        <dbReference type="EMBL" id="MCL6728792.1"/>
    </source>
</evidence>
<dbReference type="Proteomes" id="UP001165342">
    <property type="component" value="Unassembled WGS sequence"/>
</dbReference>
<comment type="caution">
    <text evidence="2">The sequence shown here is derived from an EMBL/GenBank/DDBJ whole genome shotgun (WGS) entry which is preliminary data.</text>
</comment>
<gene>
    <name evidence="2" type="ORF">LZ538_01825</name>
</gene>
<reference evidence="2" key="1">
    <citation type="submission" date="2022-05" db="EMBL/GenBank/DDBJ databases">
        <authorList>
            <person name="Jo J.-H."/>
            <person name="Im W.-T."/>
        </authorList>
    </citation>
    <scope>NUCLEOTIDE SEQUENCE</scope>
    <source>
        <strain evidence="2">SE220</strain>
    </source>
</reference>
<protein>
    <submittedName>
        <fullName evidence="2">Alpha/beta hydrolase</fullName>
    </submittedName>
</protein>
<dbReference type="InterPro" id="IPR029058">
    <property type="entry name" value="AB_hydrolase_fold"/>
</dbReference>
<dbReference type="InterPro" id="IPR050228">
    <property type="entry name" value="Carboxylesterase_BioH"/>
</dbReference>
<dbReference type="Pfam" id="PF12697">
    <property type="entry name" value="Abhydrolase_6"/>
    <property type="match status" value="1"/>
</dbReference>
<name>A0ABT0RYV4_9SPHN</name>
<dbReference type="InterPro" id="IPR000073">
    <property type="entry name" value="AB_hydrolase_1"/>
</dbReference>
<accession>A0ABT0RYV4</accession>
<keyword evidence="2" id="KW-0378">Hydrolase</keyword>